<protein>
    <submittedName>
        <fullName evidence="2">Uncharacterized protein</fullName>
    </submittedName>
</protein>
<evidence type="ECO:0000313" key="2">
    <source>
        <dbReference type="EMBL" id="KAG5184020.1"/>
    </source>
</evidence>
<gene>
    <name evidence="2" type="ORF">JKP88DRAFT_277286</name>
</gene>
<comment type="caution">
    <text evidence="2">The sequence shown here is derived from an EMBL/GenBank/DDBJ whole genome shotgun (WGS) entry which is preliminary data.</text>
</comment>
<feature type="region of interest" description="Disordered" evidence="1">
    <location>
        <begin position="91"/>
        <end position="112"/>
    </location>
</feature>
<name>A0A835YZ24_9STRA</name>
<evidence type="ECO:0000256" key="1">
    <source>
        <dbReference type="SAM" id="MobiDB-lite"/>
    </source>
</evidence>
<proteinExistence type="predicted"/>
<reference evidence="2" key="1">
    <citation type="submission" date="2021-02" db="EMBL/GenBank/DDBJ databases">
        <title>First Annotated Genome of the Yellow-green Alga Tribonema minus.</title>
        <authorList>
            <person name="Mahan K.M."/>
        </authorList>
    </citation>
    <scope>NUCLEOTIDE SEQUENCE</scope>
    <source>
        <strain evidence="2">UTEX B ZZ1240</strain>
    </source>
</reference>
<keyword evidence="3" id="KW-1185">Reference proteome</keyword>
<sequence>MSAITTDQAEPTAEELVELFEDILDTIRLDDGDCDCGSFDHLIQQLSEMQDGDVRDLLRRQPSCGFEPGFGYVDYEVVQQEHMAQILGEGYKTQPSTPERPGTPALSPRPSFYIGCDAEDLVA</sequence>
<dbReference type="EMBL" id="JAFCMP010000179">
    <property type="protein sequence ID" value="KAG5184020.1"/>
    <property type="molecule type" value="Genomic_DNA"/>
</dbReference>
<evidence type="ECO:0000313" key="3">
    <source>
        <dbReference type="Proteomes" id="UP000664859"/>
    </source>
</evidence>
<dbReference type="AlphaFoldDB" id="A0A835YZ24"/>
<dbReference type="Proteomes" id="UP000664859">
    <property type="component" value="Unassembled WGS sequence"/>
</dbReference>
<accession>A0A835YZ24</accession>
<organism evidence="2 3">
    <name type="scientific">Tribonema minus</name>
    <dbReference type="NCBI Taxonomy" id="303371"/>
    <lineage>
        <taxon>Eukaryota</taxon>
        <taxon>Sar</taxon>
        <taxon>Stramenopiles</taxon>
        <taxon>Ochrophyta</taxon>
        <taxon>PX clade</taxon>
        <taxon>Xanthophyceae</taxon>
        <taxon>Tribonematales</taxon>
        <taxon>Tribonemataceae</taxon>
        <taxon>Tribonema</taxon>
    </lineage>
</organism>